<reference evidence="2" key="1">
    <citation type="journal article" date="2020" name="mSystems">
        <title>Genome- and Community-Level Interaction Insights into Carbon Utilization and Element Cycling Functions of Hydrothermarchaeota in Hydrothermal Sediment.</title>
        <authorList>
            <person name="Zhou Z."/>
            <person name="Liu Y."/>
            <person name="Xu W."/>
            <person name="Pan J."/>
            <person name="Luo Z.H."/>
            <person name="Li M."/>
        </authorList>
    </citation>
    <scope>NUCLEOTIDE SEQUENCE [LARGE SCALE GENOMIC DNA]</scope>
    <source>
        <strain evidence="2">HyVt-523</strain>
    </source>
</reference>
<sequence length="127" mass="13918">MANARVVFLAAFLLLGSAPAQQAATLARIERNPAAYDGRRVVLAGYLWSWFARERPAACANVPQAAGNRMRTRSDGYFCDGTRTAFLPPGRDVNVLVGPSERHGALQLVARVRAGPEGWWLEPLELR</sequence>
<feature type="signal peptide" evidence="1">
    <location>
        <begin position="1"/>
        <end position="23"/>
    </location>
</feature>
<dbReference type="Proteomes" id="UP000886105">
    <property type="component" value="Unassembled WGS sequence"/>
</dbReference>
<name>A0A7C5WTF5_9DEIN</name>
<proteinExistence type="predicted"/>
<evidence type="ECO:0000313" key="2">
    <source>
        <dbReference type="EMBL" id="HHO58273.1"/>
    </source>
</evidence>
<feature type="chain" id="PRO_5028005332" evidence="1">
    <location>
        <begin position="24"/>
        <end position="127"/>
    </location>
</feature>
<dbReference type="AlphaFoldDB" id="A0A7C5WTF5"/>
<organism evidence="2">
    <name type="scientific">Oceanithermus profundus</name>
    <dbReference type="NCBI Taxonomy" id="187137"/>
    <lineage>
        <taxon>Bacteria</taxon>
        <taxon>Thermotogati</taxon>
        <taxon>Deinococcota</taxon>
        <taxon>Deinococci</taxon>
        <taxon>Thermales</taxon>
        <taxon>Thermaceae</taxon>
        <taxon>Oceanithermus</taxon>
    </lineage>
</organism>
<keyword evidence="1" id="KW-0732">Signal</keyword>
<protein>
    <submittedName>
        <fullName evidence="2">Uncharacterized protein</fullName>
    </submittedName>
</protein>
<evidence type="ECO:0000256" key="1">
    <source>
        <dbReference type="SAM" id="SignalP"/>
    </source>
</evidence>
<dbReference type="EMBL" id="DRNZ01000236">
    <property type="protein sequence ID" value="HHO58273.1"/>
    <property type="molecule type" value="Genomic_DNA"/>
</dbReference>
<comment type="caution">
    <text evidence="2">The sequence shown here is derived from an EMBL/GenBank/DDBJ whole genome shotgun (WGS) entry which is preliminary data.</text>
</comment>
<gene>
    <name evidence="2" type="ORF">ENJ85_03775</name>
</gene>
<accession>A0A7C5WTF5</accession>